<feature type="active site" description="Proton donor" evidence="8">
    <location>
        <position position="206"/>
    </location>
</feature>
<evidence type="ECO:0000256" key="7">
    <source>
        <dbReference type="ARBA" id="ARBA00023136"/>
    </source>
</evidence>
<keyword evidence="6 9" id="KW-1133">Transmembrane helix</keyword>
<feature type="transmembrane region" description="Helical" evidence="9">
    <location>
        <begin position="88"/>
        <end position="105"/>
    </location>
</feature>
<organism evidence="10 11">
    <name type="scientific">Halosegnis marinus</name>
    <dbReference type="NCBI Taxonomy" id="3034023"/>
    <lineage>
        <taxon>Archaea</taxon>
        <taxon>Methanobacteriati</taxon>
        <taxon>Methanobacteriota</taxon>
        <taxon>Stenosarchaea group</taxon>
        <taxon>Halobacteria</taxon>
        <taxon>Halobacteriales</taxon>
        <taxon>Natronomonadaceae</taxon>
        <taxon>Halosegnis</taxon>
    </lineage>
</organism>
<protein>
    <submittedName>
        <fullName evidence="10">Archaeosortase A</fullName>
        <ecNumber evidence="10">3.4.22.-</ecNumber>
    </submittedName>
</protein>
<gene>
    <name evidence="10" type="primary">artA</name>
    <name evidence="10" type="ORF">ACFQJ4_12085</name>
</gene>
<proteinExistence type="predicted"/>
<feature type="transmembrane region" description="Helical" evidence="9">
    <location>
        <begin position="61"/>
        <end position="81"/>
    </location>
</feature>
<evidence type="ECO:0000313" key="10">
    <source>
        <dbReference type="EMBL" id="MFC7236055.1"/>
    </source>
</evidence>
<dbReference type="AlphaFoldDB" id="A0ABD5ZRR9"/>
<dbReference type="NCBIfam" id="TIGR04178">
    <property type="entry name" value="exo_archaeo"/>
    <property type="match status" value="1"/>
</dbReference>
<evidence type="ECO:0000256" key="2">
    <source>
        <dbReference type="ARBA" id="ARBA00022475"/>
    </source>
</evidence>
<dbReference type="NCBIfam" id="TIGR04125">
    <property type="entry name" value="exosort_PGF_TRM"/>
    <property type="match status" value="1"/>
</dbReference>
<evidence type="ECO:0000256" key="9">
    <source>
        <dbReference type="SAM" id="Phobius"/>
    </source>
</evidence>
<feature type="transmembrane region" description="Helical" evidence="9">
    <location>
        <begin position="161"/>
        <end position="180"/>
    </location>
</feature>
<dbReference type="InterPro" id="IPR019127">
    <property type="entry name" value="Exosortase"/>
</dbReference>
<keyword evidence="7 9" id="KW-0472">Membrane</keyword>
<feature type="transmembrane region" description="Helical" evidence="9">
    <location>
        <begin position="192"/>
        <end position="214"/>
    </location>
</feature>
<evidence type="ECO:0000256" key="5">
    <source>
        <dbReference type="ARBA" id="ARBA00022801"/>
    </source>
</evidence>
<accession>A0ABD5ZRR9</accession>
<dbReference type="GO" id="GO:0005886">
    <property type="term" value="C:plasma membrane"/>
    <property type="evidence" value="ECO:0007669"/>
    <property type="project" value="UniProtKB-SubCell"/>
</dbReference>
<dbReference type="PIRSF" id="PIRSF025737">
    <property type="entry name" value="Cyco1"/>
    <property type="match status" value="1"/>
</dbReference>
<keyword evidence="3" id="KW-0645">Protease</keyword>
<keyword evidence="4 9" id="KW-0812">Transmembrane</keyword>
<feature type="transmembrane region" description="Helical" evidence="9">
    <location>
        <begin position="248"/>
        <end position="266"/>
    </location>
</feature>
<evidence type="ECO:0000256" key="1">
    <source>
        <dbReference type="ARBA" id="ARBA00004651"/>
    </source>
</evidence>
<dbReference type="EC" id="3.4.22.-" evidence="10"/>
<comment type="caution">
    <text evidence="10">The sequence shown here is derived from an EMBL/GenBank/DDBJ whole genome shotgun (WGS) entry which is preliminary data.</text>
</comment>
<feature type="transmembrane region" description="Helical" evidence="9">
    <location>
        <begin position="6"/>
        <end position="25"/>
    </location>
</feature>
<dbReference type="InterPro" id="IPR026392">
    <property type="entry name" value="Exo/Archaeosortase_dom"/>
</dbReference>
<feature type="active site" description="Acyl-thioester intermediate" evidence="8">
    <location>
        <position position="165"/>
    </location>
</feature>
<evidence type="ECO:0000313" key="11">
    <source>
        <dbReference type="Proteomes" id="UP001596398"/>
    </source>
</evidence>
<keyword evidence="5 10" id="KW-0378">Hydrolase</keyword>
<dbReference type="InterPro" id="IPR014522">
    <property type="entry name" value="ArtA"/>
</dbReference>
<keyword evidence="2" id="KW-1003">Cell membrane</keyword>
<evidence type="ECO:0000256" key="8">
    <source>
        <dbReference type="PIRSR" id="PIRSR025737-1"/>
    </source>
</evidence>
<dbReference type="GO" id="GO:0006508">
    <property type="term" value="P:proteolysis"/>
    <property type="evidence" value="ECO:0007669"/>
    <property type="project" value="UniProtKB-KW"/>
</dbReference>
<dbReference type="RefSeq" id="WP_276234203.1">
    <property type="nucleotide sequence ID" value="NZ_CP119802.1"/>
</dbReference>
<evidence type="ECO:0000256" key="6">
    <source>
        <dbReference type="ARBA" id="ARBA00022989"/>
    </source>
</evidence>
<sequence length="309" mass="32445">MATSLLTTVLAWVVVVAFAGGVLLPRYDARAGRLVTAGAWVVFGVFWGTLVPHFWFAKASFIEAGLSVVAVPACAYTGYLLYRGRDSLFVLSRAVAVMGVIYLPATTLDPLFEPLIELVAVQAQWGIELLGYDPVIVGNGEGVDSVILFNPGTDAARSTEILLACTGLGSIAILAGLILAVDASRERKAKALLVSVPTIWVLNIVRNVFIAAAFGAQWFQVFVPQVIGVFGATGSSPELASYYIADKVLAQSASVVALVAILLAVLRYVPELKAVVADVLYLVTGTEYDLGGGDPPQGGALADGGKNEE</sequence>
<name>A0ABD5ZRR9_9EURY</name>
<dbReference type="Proteomes" id="UP001596398">
    <property type="component" value="Unassembled WGS sequence"/>
</dbReference>
<comment type="subcellular location">
    <subcellularLocation>
        <location evidence="1">Cell membrane</location>
        <topology evidence="1">Multi-pass membrane protein</topology>
    </subcellularLocation>
</comment>
<keyword evidence="11" id="KW-1185">Reference proteome</keyword>
<feature type="transmembrane region" description="Helical" evidence="9">
    <location>
        <begin position="37"/>
        <end position="55"/>
    </location>
</feature>
<evidence type="ECO:0000256" key="4">
    <source>
        <dbReference type="ARBA" id="ARBA00022692"/>
    </source>
</evidence>
<dbReference type="GeneID" id="79267761"/>
<reference evidence="10 11" key="1">
    <citation type="journal article" date="2019" name="Int. J. Syst. Evol. Microbiol.">
        <title>The Global Catalogue of Microorganisms (GCM) 10K type strain sequencing project: providing services to taxonomists for standard genome sequencing and annotation.</title>
        <authorList>
            <consortium name="The Broad Institute Genomics Platform"/>
            <consortium name="The Broad Institute Genome Sequencing Center for Infectious Disease"/>
            <person name="Wu L."/>
            <person name="Ma J."/>
        </authorList>
    </citation>
    <scope>NUCLEOTIDE SEQUENCE [LARGE SCALE GENOMIC DNA]</scope>
    <source>
        <strain evidence="10 11">DT85</strain>
    </source>
</reference>
<dbReference type="GO" id="GO:0008233">
    <property type="term" value="F:peptidase activity"/>
    <property type="evidence" value="ECO:0007669"/>
    <property type="project" value="UniProtKB-KW"/>
</dbReference>
<dbReference type="EMBL" id="JBHTAP010000001">
    <property type="protein sequence ID" value="MFC7236055.1"/>
    <property type="molecule type" value="Genomic_DNA"/>
</dbReference>
<evidence type="ECO:0000256" key="3">
    <source>
        <dbReference type="ARBA" id="ARBA00022670"/>
    </source>
</evidence>
<dbReference type="Pfam" id="PF09721">
    <property type="entry name" value="Exosortase_EpsH"/>
    <property type="match status" value="1"/>
</dbReference>